<reference evidence="2" key="1">
    <citation type="submission" date="2021-06" db="EMBL/GenBank/DDBJ databases">
        <authorList>
            <person name="Kallberg Y."/>
            <person name="Tangrot J."/>
            <person name="Rosling A."/>
        </authorList>
    </citation>
    <scope>NUCLEOTIDE SEQUENCE</scope>
    <source>
        <strain evidence="2">UK204</strain>
    </source>
</reference>
<gene>
    <name evidence="2" type="ORF">FCALED_LOCUS2333</name>
</gene>
<dbReference type="SUPFAM" id="SSF46565">
    <property type="entry name" value="Chaperone J-domain"/>
    <property type="match status" value="1"/>
</dbReference>
<dbReference type="Proteomes" id="UP000789570">
    <property type="component" value="Unassembled WGS sequence"/>
</dbReference>
<dbReference type="InterPro" id="IPR036869">
    <property type="entry name" value="J_dom_sf"/>
</dbReference>
<comment type="caution">
    <text evidence="2">The sequence shown here is derived from an EMBL/GenBank/DDBJ whole genome shotgun (WGS) entry which is preliminary data.</text>
</comment>
<organism evidence="2 3">
    <name type="scientific">Funneliformis caledonium</name>
    <dbReference type="NCBI Taxonomy" id="1117310"/>
    <lineage>
        <taxon>Eukaryota</taxon>
        <taxon>Fungi</taxon>
        <taxon>Fungi incertae sedis</taxon>
        <taxon>Mucoromycota</taxon>
        <taxon>Glomeromycotina</taxon>
        <taxon>Glomeromycetes</taxon>
        <taxon>Glomerales</taxon>
        <taxon>Glomeraceae</taxon>
        <taxon>Funneliformis</taxon>
    </lineage>
</organism>
<keyword evidence="3" id="KW-1185">Reference proteome</keyword>
<keyword evidence="1" id="KW-0812">Transmembrane</keyword>
<evidence type="ECO:0000313" key="2">
    <source>
        <dbReference type="EMBL" id="CAG8473286.1"/>
    </source>
</evidence>
<evidence type="ECO:0000313" key="3">
    <source>
        <dbReference type="Proteomes" id="UP000789570"/>
    </source>
</evidence>
<dbReference type="EMBL" id="CAJVPQ010000345">
    <property type="protein sequence ID" value="CAG8473286.1"/>
    <property type="molecule type" value="Genomic_DNA"/>
</dbReference>
<name>A0A9N8Z529_9GLOM</name>
<sequence length="716" mass="82180">MEPINHMEAVEELLKNIKSSTLSEKVIEDIKRSIKELSEISKTFENYQNIVNYDIKLRQVADYLINERLIISQESENPDISNDQQLFCTSLNYLKLLVNEIAYQKRIDIIQDVLNSSCKKEILFNNARSADEVNKRYRNLSLYFHPDKTNRPNTPCSLQAIKNSLFTNYEEILSNEGWTFHKKNADEFWKITIDYRNAAKGQWDKLKLLKKDEICKFSSEELEHSSVNYGLLAYQEYRMACKIVDKAKQLKDQVRLRGSIALCLYVSNRLLEAQLYALSAIRLQIKNSHKVTLHDLNEAKKIFDKVRGRNTYEETPELRTEIKLKVNSNNKQALVKLLDQEISFSDKKSYQRSIDNDLKKISTDLMLKADRSLVRYQISKNKILHAKNQVFKLKAIGGLFTTTGVSLGLSLTVDAGIETYQAILLGVSTAGGIIGLVIGLITFGLGIWAGSSLWKSGNILAKVPIILENLNNIMKSALTAYDKGDHQQFINVLSEEYKTGTRLIRLVDRSDVINSKEIIETLLRYGFRPDGIAYLLILLGEVLSSGKMKVGGRTTEELVPLAKDVLSGISSKKLDEMAIKLDERIRELRKKNRFKIFLDRFMDFVNLNEYSNIAKEHMDDAQQMPFKSRLEEMRNIADINLAIFDIINGGEEEIQRAKKTIEKIREKNNRYSFAELRLEVLEDFLSVVCGVESPQEFPQDSFKLPKITFPMESEVQ</sequence>
<protein>
    <submittedName>
        <fullName evidence="2">3086_t:CDS:1</fullName>
    </submittedName>
</protein>
<feature type="transmembrane region" description="Helical" evidence="1">
    <location>
        <begin position="390"/>
        <end position="411"/>
    </location>
</feature>
<keyword evidence="1" id="KW-0472">Membrane</keyword>
<dbReference type="AlphaFoldDB" id="A0A9N8Z529"/>
<evidence type="ECO:0000256" key="1">
    <source>
        <dbReference type="SAM" id="Phobius"/>
    </source>
</evidence>
<keyword evidence="1" id="KW-1133">Transmembrane helix</keyword>
<dbReference type="OrthoDB" id="1658288at2759"/>
<proteinExistence type="predicted"/>
<accession>A0A9N8Z529</accession>
<feature type="transmembrane region" description="Helical" evidence="1">
    <location>
        <begin position="423"/>
        <end position="448"/>
    </location>
</feature>